<dbReference type="OrthoDB" id="2555634at2759"/>
<dbReference type="EMBL" id="MU007030">
    <property type="protein sequence ID" value="KAF2431734.1"/>
    <property type="molecule type" value="Genomic_DNA"/>
</dbReference>
<protein>
    <recommendedName>
        <fullName evidence="4">Mitotic checkpoint regulator, MAD2B-interacting-domain-containing protein</fullName>
    </recommendedName>
</protein>
<dbReference type="Proteomes" id="UP000800235">
    <property type="component" value="Unassembled WGS sequence"/>
</dbReference>
<name>A0A9P4TYT0_9PEZI</name>
<accession>A0A9P4TYT0</accession>
<proteinExistence type="predicted"/>
<dbReference type="PANTHER" id="PTHR13621">
    <property type="entry name" value="PROLINE-RICH PROTEIN PRCC"/>
    <property type="match status" value="1"/>
</dbReference>
<feature type="region of interest" description="Disordered" evidence="1">
    <location>
        <begin position="1"/>
        <end position="201"/>
    </location>
</feature>
<feature type="compositionally biased region" description="Basic and acidic residues" evidence="1">
    <location>
        <begin position="51"/>
        <end position="61"/>
    </location>
</feature>
<evidence type="ECO:0000313" key="3">
    <source>
        <dbReference type="Proteomes" id="UP000800235"/>
    </source>
</evidence>
<gene>
    <name evidence="2" type="ORF">EJ08DRAFT_174598</name>
</gene>
<dbReference type="PANTHER" id="PTHR13621:SF2">
    <property type="entry name" value="PROLINE-RICH PROTEIN PRCC"/>
    <property type="match status" value="1"/>
</dbReference>
<dbReference type="Pfam" id="PF10253">
    <property type="entry name" value="PRCC"/>
    <property type="match status" value="1"/>
</dbReference>
<evidence type="ECO:0000313" key="2">
    <source>
        <dbReference type="EMBL" id="KAF2431734.1"/>
    </source>
</evidence>
<dbReference type="InterPro" id="IPR018800">
    <property type="entry name" value="PRCC"/>
</dbReference>
<dbReference type="GO" id="GO:0005634">
    <property type="term" value="C:nucleus"/>
    <property type="evidence" value="ECO:0007669"/>
    <property type="project" value="TreeGrafter"/>
</dbReference>
<feature type="compositionally biased region" description="Low complexity" evidence="1">
    <location>
        <begin position="176"/>
        <end position="189"/>
    </location>
</feature>
<comment type="caution">
    <text evidence="2">The sequence shown here is derived from an EMBL/GenBank/DDBJ whole genome shotgun (WGS) entry which is preliminary data.</text>
</comment>
<sequence length="367" mass="39394">MNLVAYSDSEDSGDEAPQPQPQPSKAPPKAFAKLVNPSTHKVKVNLATPAVKDDLEKEAPPAKKPRTGGGGLNISAFLPAPKKTAPPKGLGKGVNLRTGAEPAFSREVATPTYSEEDDGKKEENEKGVGGHAEEPTPAKPAHSDVKLVGNSMRFKPLSVSRNAKKKKKVLPPPTMIASSTSDSIGGASSQQATPAKPKRSLFSMNKEETSTITTTSSTGDYNPMMLEQEEVPEAEVDDFDDTFDNTPFTAPPPKTSTTATHSVQTLTSDLNLSEADMRQLFGRKGKNQAIPENIQIQSFNTDAEYTANNELIAKGETITHNPVRGIAPGKHSLKQLVNAAQTNKEALEEHFAMGQRNKREAGARYGW</sequence>
<organism evidence="2 3">
    <name type="scientific">Tothia fuscella</name>
    <dbReference type="NCBI Taxonomy" id="1048955"/>
    <lineage>
        <taxon>Eukaryota</taxon>
        <taxon>Fungi</taxon>
        <taxon>Dikarya</taxon>
        <taxon>Ascomycota</taxon>
        <taxon>Pezizomycotina</taxon>
        <taxon>Dothideomycetes</taxon>
        <taxon>Pleosporomycetidae</taxon>
        <taxon>Venturiales</taxon>
        <taxon>Cylindrosympodiaceae</taxon>
        <taxon>Tothia</taxon>
    </lineage>
</organism>
<feature type="compositionally biased region" description="Basic and acidic residues" evidence="1">
    <location>
        <begin position="118"/>
        <end position="145"/>
    </location>
</feature>
<evidence type="ECO:0008006" key="4">
    <source>
        <dbReference type="Google" id="ProtNLM"/>
    </source>
</evidence>
<keyword evidence="3" id="KW-1185">Reference proteome</keyword>
<evidence type="ECO:0000256" key="1">
    <source>
        <dbReference type="SAM" id="MobiDB-lite"/>
    </source>
</evidence>
<reference evidence="2" key="1">
    <citation type="journal article" date="2020" name="Stud. Mycol.">
        <title>101 Dothideomycetes genomes: a test case for predicting lifestyles and emergence of pathogens.</title>
        <authorList>
            <person name="Haridas S."/>
            <person name="Albert R."/>
            <person name="Binder M."/>
            <person name="Bloem J."/>
            <person name="Labutti K."/>
            <person name="Salamov A."/>
            <person name="Andreopoulos B."/>
            <person name="Baker S."/>
            <person name="Barry K."/>
            <person name="Bills G."/>
            <person name="Bluhm B."/>
            <person name="Cannon C."/>
            <person name="Castanera R."/>
            <person name="Culley D."/>
            <person name="Daum C."/>
            <person name="Ezra D."/>
            <person name="Gonzalez J."/>
            <person name="Henrissat B."/>
            <person name="Kuo A."/>
            <person name="Liang C."/>
            <person name="Lipzen A."/>
            <person name="Lutzoni F."/>
            <person name="Magnuson J."/>
            <person name="Mondo S."/>
            <person name="Nolan M."/>
            <person name="Ohm R."/>
            <person name="Pangilinan J."/>
            <person name="Park H.-J."/>
            <person name="Ramirez L."/>
            <person name="Alfaro M."/>
            <person name="Sun H."/>
            <person name="Tritt A."/>
            <person name="Yoshinaga Y."/>
            <person name="Zwiers L.-H."/>
            <person name="Turgeon B."/>
            <person name="Goodwin S."/>
            <person name="Spatafora J."/>
            <person name="Crous P."/>
            <person name="Grigoriev I."/>
        </authorList>
    </citation>
    <scope>NUCLEOTIDE SEQUENCE</scope>
    <source>
        <strain evidence="2">CBS 130266</strain>
    </source>
</reference>
<dbReference type="AlphaFoldDB" id="A0A9P4TYT0"/>